<dbReference type="InterPro" id="IPR011009">
    <property type="entry name" value="Kinase-like_dom_sf"/>
</dbReference>
<keyword evidence="1" id="KW-0547">Nucleotide-binding</keyword>
<dbReference type="PANTHER" id="PTHR44167:SF24">
    <property type="entry name" value="SERINE_THREONINE-PROTEIN KINASE CHK2"/>
    <property type="match status" value="1"/>
</dbReference>
<evidence type="ECO:0000256" key="1">
    <source>
        <dbReference type="ARBA" id="ARBA00022741"/>
    </source>
</evidence>
<dbReference type="Proteomes" id="UP000029558">
    <property type="component" value="Chromosome"/>
</dbReference>
<dbReference type="PROSITE" id="PS00108">
    <property type="entry name" value="PROTEIN_KINASE_ST"/>
    <property type="match status" value="1"/>
</dbReference>
<dbReference type="EMBL" id="CP012508">
    <property type="protein sequence ID" value="ALB23799.1"/>
    <property type="molecule type" value="Genomic_DNA"/>
</dbReference>
<accession>A0A1L6TEA2</accession>
<evidence type="ECO:0000313" key="3">
    <source>
        <dbReference type="EMBL" id="ALB23799.1"/>
    </source>
</evidence>
<sequence length="346" mass="39072">MPSVVWEGEENITAVEQQAAEWRVAEKYLAGKIPGAQLTPKNSQKIELIDDKTGRRIYLTHCYLVGAEGEVFVKSNGEILGEGSSGRVIFGQTINGQMWAIKESFEIDSDSQEGKIACDLGKAKKTFKDNSSKYYQVYQFLGISLDQYLAQNTLTKEQQYDLAIKVTQAVYHLHTGTYSKEKTSYAHLDLKSENFCIDEKGTVHLIDYGFSEPLGGELKIAKGTLGYTPVALCGVSKEQIDVIALLRTLYLPPFFETYKENSSRYFPTDQWIFNDKILIGNNELRKFLDTQSGEIKGISALEIICKLILFRYGLFSEINLQKILIYPELFEQAYQWLVALGLMALP</sequence>
<dbReference type="GO" id="GO:0004674">
    <property type="term" value="F:protein serine/threonine kinase activity"/>
    <property type="evidence" value="ECO:0007669"/>
    <property type="project" value="TreeGrafter"/>
</dbReference>
<dbReference type="SUPFAM" id="SSF56112">
    <property type="entry name" value="Protein kinase-like (PK-like)"/>
    <property type="match status" value="1"/>
</dbReference>
<protein>
    <submittedName>
        <fullName evidence="3">Kinase domain protein</fullName>
        <ecNumber evidence="3">2.7.11.-</ecNumber>
    </submittedName>
</protein>
<name>A0A1L6TEA2_PISSA</name>
<dbReference type="PROSITE" id="PS50011">
    <property type="entry name" value="PROTEIN_KINASE_DOM"/>
    <property type="match status" value="1"/>
</dbReference>
<proteinExistence type="predicted"/>
<dbReference type="InterPro" id="IPR017441">
    <property type="entry name" value="Protein_kinase_ATP_BS"/>
</dbReference>
<dbReference type="SMART" id="SM00220">
    <property type="entry name" value="S_TKc"/>
    <property type="match status" value="1"/>
</dbReference>
<dbReference type="InterPro" id="IPR000719">
    <property type="entry name" value="Prot_kinase_dom"/>
</dbReference>
<reference evidence="3 4" key="1">
    <citation type="journal article" date="2014" name="Genome Announc.">
        <title>Comparative Genome Analysis of Two Isolates of the Fish Pathogen Piscirickettsia salmonis from Different Hosts Reveals Major Differences in Virulence-Associated Secretion Systems.</title>
        <authorList>
            <person name="Bohle H."/>
            <person name="Henriquez P."/>
            <person name="Grothusen H."/>
            <person name="Navas E."/>
            <person name="Sandoval A."/>
            <person name="Bustamante F."/>
            <person name="Bustos P."/>
            <person name="Mancilla M."/>
        </authorList>
    </citation>
    <scope>NUCLEOTIDE SEQUENCE [LARGE SCALE GENOMIC DNA]</scope>
    <source>
        <strain evidence="4">B1-32597</strain>
    </source>
</reference>
<evidence type="ECO:0000313" key="4">
    <source>
        <dbReference type="Proteomes" id="UP000029558"/>
    </source>
</evidence>
<dbReference type="EC" id="2.7.11.-" evidence="3"/>
<dbReference type="PANTHER" id="PTHR44167">
    <property type="entry name" value="OVARIAN-SPECIFIC SERINE/THREONINE-PROTEIN KINASE LOK-RELATED"/>
    <property type="match status" value="1"/>
</dbReference>
<dbReference type="Pfam" id="PF00069">
    <property type="entry name" value="Pkinase"/>
    <property type="match status" value="1"/>
</dbReference>
<keyword evidence="2" id="KW-0067">ATP-binding</keyword>
<organism evidence="3 4">
    <name type="scientific">Piscirickettsia salmonis</name>
    <dbReference type="NCBI Taxonomy" id="1238"/>
    <lineage>
        <taxon>Bacteria</taxon>
        <taxon>Pseudomonadati</taxon>
        <taxon>Pseudomonadota</taxon>
        <taxon>Gammaproteobacteria</taxon>
        <taxon>Thiotrichales</taxon>
        <taxon>Piscirickettsiaceae</taxon>
        <taxon>Piscirickettsia</taxon>
    </lineage>
</organism>
<dbReference type="OrthoDB" id="9816047at2"/>
<gene>
    <name evidence="3" type="ORF">KU39_2623</name>
</gene>
<dbReference type="GO" id="GO:0005524">
    <property type="term" value="F:ATP binding"/>
    <property type="evidence" value="ECO:0007669"/>
    <property type="project" value="UniProtKB-UniRule"/>
</dbReference>
<dbReference type="PROSITE" id="PS00107">
    <property type="entry name" value="PROTEIN_KINASE_ATP"/>
    <property type="match status" value="1"/>
</dbReference>
<dbReference type="GO" id="GO:0005737">
    <property type="term" value="C:cytoplasm"/>
    <property type="evidence" value="ECO:0007669"/>
    <property type="project" value="TreeGrafter"/>
</dbReference>
<dbReference type="InterPro" id="IPR008271">
    <property type="entry name" value="Ser/Thr_kinase_AS"/>
</dbReference>
<dbReference type="Gene3D" id="1.10.510.10">
    <property type="entry name" value="Transferase(Phosphotransferase) domain 1"/>
    <property type="match status" value="1"/>
</dbReference>
<keyword evidence="3" id="KW-0808">Transferase</keyword>
<dbReference type="RefSeq" id="WP_017375801.1">
    <property type="nucleotide sequence ID" value="NZ_CP012508.1"/>
</dbReference>
<evidence type="ECO:0000256" key="2">
    <source>
        <dbReference type="ARBA" id="ARBA00022840"/>
    </source>
</evidence>
<dbReference type="AlphaFoldDB" id="A0A1L6TEA2"/>
<keyword evidence="3" id="KW-0418">Kinase</keyword>